<evidence type="ECO:0000256" key="17">
    <source>
        <dbReference type="HAMAP-Rule" id="MF_00610"/>
    </source>
</evidence>
<dbReference type="GO" id="GO:0005506">
    <property type="term" value="F:iron ion binding"/>
    <property type="evidence" value="ECO:0007669"/>
    <property type="project" value="InterPro"/>
</dbReference>
<dbReference type="InterPro" id="IPR036826">
    <property type="entry name" value="Cyt_f_lg_dom_sf"/>
</dbReference>
<keyword evidence="12 17" id="KW-0408">Iron</keyword>
<feature type="binding site" description="covalent" evidence="17">
    <location>
        <position position="60"/>
    </location>
    <ligand>
        <name>heme</name>
        <dbReference type="ChEBI" id="CHEBI:30413"/>
    </ligand>
</feature>
<feature type="domain" description="Cytochrome f large" evidence="19">
    <location>
        <begin position="37"/>
        <end position="191"/>
    </location>
</feature>
<keyword evidence="14 17" id="KW-0472">Membrane</keyword>
<feature type="transmembrane region" description="Helical" evidence="17">
    <location>
        <begin position="12"/>
        <end position="29"/>
    </location>
</feature>
<dbReference type="Gene3D" id="2.60.40.830">
    <property type="entry name" value="Cytochrome f large domain"/>
    <property type="match status" value="1"/>
</dbReference>
<dbReference type="Pfam" id="PF16639">
    <property type="entry name" value="Apocytochr_F_N"/>
    <property type="match status" value="1"/>
</dbReference>
<reference evidence="20" key="2">
    <citation type="submission" date="2016-10" db="EMBL/GenBank/DDBJ databases">
        <authorList>
            <person name="de Groot N.N."/>
        </authorList>
    </citation>
    <scope>NUCLEOTIDE SEQUENCE</scope>
    <source>
        <strain evidence="20">HV04060</strain>
    </source>
</reference>
<dbReference type="Pfam" id="PF01333">
    <property type="entry name" value="Apocytochr_F_C"/>
    <property type="match status" value="1"/>
</dbReference>
<dbReference type="GO" id="GO:0015979">
    <property type="term" value="P:photosynthesis"/>
    <property type="evidence" value="ECO:0007669"/>
    <property type="project" value="UniProtKB-UniRule"/>
</dbReference>
<feature type="binding site" description="covalent" evidence="17 18">
    <location>
        <position position="57"/>
    </location>
    <ligand>
        <name>heme</name>
        <dbReference type="ChEBI" id="CHEBI:30413"/>
    </ligand>
</feature>
<evidence type="ECO:0000256" key="13">
    <source>
        <dbReference type="ARBA" id="ARBA00023078"/>
    </source>
</evidence>
<dbReference type="FunFam" id="2.60.40.830:FF:000001">
    <property type="entry name" value="Cytochrome f"/>
    <property type="match status" value="1"/>
</dbReference>
<keyword evidence="7 17" id="KW-0812">Transmembrane</keyword>
<feature type="binding site" description="axial binding residue" evidence="18">
    <location>
        <position position="60"/>
    </location>
    <ligand>
        <name>heme</name>
        <dbReference type="ChEBI" id="CHEBI:30413"/>
    </ligand>
    <ligandPart>
        <name>Fe</name>
        <dbReference type="ChEBI" id="CHEBI:18248"/>
    </ligandPart>
</feature>
<comment type="function">
    <text evidence="1 17">Component of the cytochrome b6-f complex, which mediates electron transfer between photosystem II (PSII) and photosystem I (PSI), cyclic electron flow around PSI, and state transitions.</text>
</comment>
<evidence type="ECO:0000256" key="7">
    <source>
        <dbReference type="ARBA" id="ARBA00022692"/>
    </source>
</evidence>
<keyword evidence="20" id="KW-0934">Plastid</keyword>
<keyword evidence="9 17" id="KW-0732">Signal</keyword>
<comment type="cofactor">
    <cofactor evidence="17 18">
        <name>heme</name>
        <dbReference type="ChEBI" id="CHEBI:30413"/>
    </cofactor>
    <text evidence="17 18">Binds 1 heme group covalently.</text>
</comment>
<evidence type="ECO:0000256" key="3">
    <source>
        <dbReference type="ARBA" id="ARBA00013528"/>
    </source>
</evidence>
<keyword evidence="10 17" id="KW-0249">Electron transport</keyword>
<dbReference type="GO" id="GO:0009055">
    <property type="term" value="F:electron transfer activity"/>
    <property type="evidence" value="ECO:0007669"/>
    <property type="project" value="UniProtKB-UniRule"/>
</dbReference>
<dbReference type="InterPro" id="IPR024058">
    <property type="entry name" value="Cyt-f_TM"/>
</dbReference>
<comment type="subunit">
    <text evidence="15 17">The 4 large subunits of the cytochrome b6-f complex are cytochrome b6, subunit IV (17 kDa polypeptide, PetD), cytochrome f and the Rieske protein, while the 4 small subunits are PetG, PetL, PetM and PetN. The complex functions as a dimer.</text>
</comment>
<dbReference type="SUPFAM" id="SSF51246">
    <property type="entry name" value="Rudiment single hybrid motif"/>
    <property type="match status" value="1"/>
</dbReference>
<keyword evidence="13 17" id="KW-0793">Thylakoid</keyword>
<evidence type="ECO:0000256" key="10">
    <source>
        <dbReference type="ARBA" id="ARBA00022982"/>
    </source>
</evidence>
<keyword evidence="11 17" id="KW-1133">Transmembrane helix</keyword>
<dbReference type="GO" id="GO:0009535">
    <property type="term" value="C:chloroplast thylakoid membrane"/>
    <property type="evidence" value="ECO:0007669"/>
    <property type="project" value="UniProtKB-SubCell"/>
</dbReference>
<comment type="similarity">
    <text evidence="2 17">Belongs to the cytochrome f family.</text>
</comment>
<dbReference type="Gene3D" id="2.40.50.100">
    <property type="match status" value="1"/>
</dbReference>
<evidence type="ECO:0000256" key="16">
    <source>
        <dbReference type="ARBA" id="ARBA00046266"/>
    </source>
</evidence>
<evidence type="ECO:0000256" key="1">
    <source>
        <dbReference type="ARBA" id="ARBA00003068"/>
    </source>
</evidence>
<proteinExistence type="inferred from homology"/>
<evidence type="ECO:0000256" key="4">
    <source>
        <dbReference type="ARBA" id="ARBA00022448"/>
    </source>
</evidence>
<dbReference type="InterPro" id="IPR002325">
    <property type="entry name" value="Cyt_f"/>
</dbReference>
<dbReference type="EMBL" id="LT622864">
    <property type="protein sequence ID" value="SCW21564.1"/>
    <property type="molecule type" value="Genomic_DNA"/>
</dbReference>
<evidence type="ECO:0000256" key="5">
    <source>
        <dbReference type="ARBA" id="ARBA00022531"/>
    </source>
</evidence>
<dbReference type="InterPro" id="IPR024094">
    <property type="entry name" value="Cyt_f_lg_dom"/>
</dbReference>
<dbReference type="SUPFAM" id="SSF103431">
    <property type="entry name" value="Cytochrome f subunit of the cytochrome b6f complex, transmembrane anchor"/>
    <property type="match status" value="1"/>
</dbReference>
<dbReference type="RefSeq" id="YP_009313310.1">
    <property type="nucleotide sequence ID" value="NC_031656.1"/>
</dbReference>
<dbReference type="SUPFAM" id="SSF49441">
    <property type="entry name" value="Cytochrome f, large domain"/>
    <property type="match status" value="1"/>
</dbReference>
<keyword evidence="4 17" id="KW-0813">Transport</keyword>
<comment type="caution">
    <text evidence="17">Lacks conserved residue(s) required for the propagation of feature annotation.</text>
</comment>
<evidence type="ECO:0000256" key="9">
    <source>
        <dbReference type="ARBA" id="ARBA00022729"/>
    </source>
</evidence>
<dbReference type="GeneID" id="29998483"/>
<sequence length="320" mass="35254">MRFKNSVTFYKILRIVACTYFAILGFIMIKPNLSFAFPIYAQQAYENPREATGRIVCANCHLAEKPARIELPQAVLPNTVFEAVVKIPYENEAKQILGNGAKGPLNVGAVVILPKGFKLAPKNRISEEIKSKTKNVYIQPYSTKQDNILVVGPIPGDKNKEIIFPILSPDPSKDKGTAFLKYSVFVGANRGRGQIYPTGDKTNNNTINASVNGKIINIQTLEKGGYEITIEKSDKTIITDKITKGLDLKVKTGDSISVDQALTSDPNVGGFGQNEAEIILQSPARIKGMIAFFIAVTLAQIFFVLKKKQWEKVQAAEINF</sequence>
<evidence type="ECO:0000256" key="14">
    <source>
        <dbReference type="ARBA" id="ARBA00023136"/>
    </source>
</evidence>
<dbReference type="HAMAP" id="MF_00610">
    <property type="entry name" value="Cytb6_f_cytF"/>
    <property type="match status" value="1"/>
</dbReference>
<feature type="binding site" description="axial binding residue" evidence="17 18">
    <location>
        <position position="37"/>
    </location>
    <ligand>
        <name>heme</name>
        <dbReference type="ChEBI" id="CHEBI:30413"/>
    </ligand>
    <ligandPart>
        <name>Fe</name>
        <dbReference type="ChEBI" id="CHEBI:18248"/>
    </ligandPart>
</feature>
<reference evidence="20" key="1">
    <citation type="submission" date="2016-10" db="EMBL/GenBank/DDBJ databases">
        <title>Chloroplast genomes as a tool to resolve red algal phylogenies: a case study in the Nemaliales.</title>
        <authorList>
            <person name="Costa J.F."/>
            <person name="Lin S.M."/>
            <person name="Macaya E.C."/>
            <person name="Fernandez-Garcia C."/>
            <person name="Verbruggen H."/>
        </authorList>
    </citation>
    <scope>NUCLEOTIDE SEQUENCE</scope>
    <source>
        <strain evidence="20">HV04060</strain>
    </source>
</reference>
<evidence type="ECO:0000256" key="11">
    <source>
        <dbReference type="ARBA" id="ARBA00022989"/>
    </source>
</evidence>
<evidence type="ECO:0000256" key="12">
    <source>
        <dbReference type="ARBA" id="ARBA00023004"/>
    </source>
</evidence>
<protein>
    <recommendedName>
        <fullName evidence="3 17">Cytochrome f</fullName>
    </recommendedName>
</protein>
<evidence type="ECO:0000256" key="6">
    <source>
        <dbReference type="ARBA" id="ARBA00022617"/>
    </source>
</evidence>
<evidence type="ECO:0000256" key="8">
    <source>
        <dbReference type="ARBA" id="ARBA00022723"/>
    </source>
</evidence>
<comment type="subcellular location">
    <subcellularLocation>
        <location evidence="16">Plastid thylakoid membrane</location>
        <topology evidence="16">Single-pass membrane protein</topology>
    </subcellularLocation>
    <subcellularLocation>
        <location evidence="17">Plastid</location>
        <location evidence="17">Chloroplast thylakoid membrane</location>
        <topology evidence="17">Single-pass membrane protein</topology>
    </subcellularLocation>
</comment>
<evidence type="ECO:0000256" key="15">
    <source>
        <dbReference type="ARBA" id="ARBA00025834"/>
    </source>
</evidence>
<name>A0A1G4NSG1_9FLOR</name>
<evidence type="ECO:0000256" key="18">
    <source>
        <dbReference type="PIRSR" id="PIRSR602325-50"/>
    </source>
</evidence>
<geneLocation type="chloroplast" evidence="20"/>
<evidence type="ECO:0000259" key="19">
    <source>
        <dbReference type="Pfam" id="PF16639"/>
    </source>
</evidence>
<keyword evidence="8 17" id="KW-0479">Metal-binding</keyword>
<accession>A0A1G4NSG1</accession>
<dbReference type="PANTHER" id="PTHR33288">
    <property type="match status" value="1"/>
</dbReference>
<feature type="binding site" description="axial binding residue" evidence="17 18">
    <location>
        <position position="61"/>
    </location>
    <ligand>
        <name>heme</name>
        <dbReference type="ChEBI" id="CHEBI:30413"/>
    </ligand>
    <ligandPart>
        <name>Fe</name>
        <dbReference type="ChEBI" id="CHEBI:18248"/>
    </ligandPart>
</feature>
<feature type="transmembrane region" description="Helical" evidence="17">
    <location>
        <begin position="288"/>
        <end position="305"/>
    </location>
</feature>
<dbReference type="GO" id="GO:0020037">
    <property type="term" value="F:heme binding"/>
    <property type="evidence" value="ECO:0007669"/>
    <property type="project" value="InterPro"/>
</dbReference>
<dbReference type="Gene3D" id="1.20.5.700">
    <property type="entry name" value="Single helix bin"/>
    <property type="match status" value="1"/>
</dbReference>
<dbReference type="PANTHER" id="PTHR33288:SF10">
    <property type="entry name" value="CYTOCHROME F"/>
    <property type="match status" value="1"/>
</dbReference>
<keyword evidence="6 17" id="KW-0349">Heme</keyword>
<evidence type="ECO:0000256" key="2">
    <source>
        <dbReference type="ARBA" id="ARBA00008923"/>
    </source>
</evidence>
<keyword evidence="20" id="KW-0150">Chloroplast</keyword>
<dbReference type="AlphaFoldDB" id="A0A1G4NSG1"/>
<dbReference type="PROSITE" id="PS51010">
    <property type="entry name" value="CYTF"/>
    <property type="match status" value="1"/>
</dbReference>
<keyword evidence="5 17" id="KW-0602">Photosynthesis</keyword>
<evidence type="ECO:0000313" key="20">
    <source>
        <dbReference type="EMBL" id="SCW21564.1"/>
    </source>
</evidence>
<dbReference type="InterPro" id="IPR011054">
    <property type="entry name" value="Rudment_hybrid_motif"/>
</dbReference>
<gene>
    <name evidence="17 20" type="primary">petA</name>
    <name evidence="20" type="ORF">HV04060_135</name>
</gene>
<dbReference type="PRINTS" id="PR00610">
    <property type="entry name" value="CYTOCHROMEF"/>
</dbReference>
<organism evidence="20">
    <name type="scientific">Dichotomaria marginata</name>
    <dbReference type="NCBI Taxonomy" id="268567"/>
    <lineage>
        <taxon>Eukaryota</taxon>
        <taxon>Rhodophyta</taxon>
        <taxon>Florideophyceae</taxon>
        <taxon>Nemaliophycidae</taxon>
        <taxon>Nemaliales</taxon>
        <taxon>Galaxauraceae</taxon>
        <taxon>Dichotomaria</taxon>
    </lineage>
</organism>